<accession>A0ACA9KA49</accession>
<proteinExistence type="predicted"/>
<dbReference type="EMBL" id="CAJVQC010000117">
    <property type="protein sequence ID" value="CAG8461160.1"/>
    <property type="molecule type" value="Genomic_DNA"/>
</dbReference>
<keyword evidence="2" id="KW-1185">Reference proteome</keyword>
<protein>
    <submittedName>
        <fullName evidence="1">36787_t:CDS:1</fullName>
    </submittedName>
</protein>
<name>A0ACA9KA49_9GLOM</name>
<dbReference type="Proteomes" id="UP000789920">
    <property type="component" value="Unassembled WGS sequence"/>
</dbReference>
<reference evidence="1" key="1">
    <citation type="submission" date="2021-06" db="EMBL/GenBank/DDBJ databases">
        <authorList>
            <person name="Kallberg Y."/>
            <person name="Tangrot J."/>
            <person name="Rosling A."/>
        </authorList>
    </citation>
    <scope>NUCLEOTIDE SEQUENCE</scope>
    <source>
        <strain evidence="1">MA461A</strain>
    </source>
</reference>
<evidence type="ECO:0000313" key="1">
    <source>
        <dbReference type="EMBL" id="CAG8461160.1"/>
    </source>
</evidence>
<sequence>MIEIIPKIEFMISEAFKIDTKLFAIISDSASVYAGASELNDLTKLGEDDSEYAEQSKSNIVISDNWKIQLDDWEQILENKKATRIEKEEVEHENNDCNINSDLLSKYKHPVVDPKTK</sequence>
<comment type="caution">
    <text evidence="1">The sequence shown here is derived from an EMBL/GenBank/DDBJ whole genome shotgun (WGS) entry which is preliminary data.</text>
</comment>
<gene>
    <name evidence="1" type="ORF">RPERSI_LOCUS164</name>
</gene>
<organism evidence="1 2">
    <name type="scientific">Racocetra persica</name>
    <dbReference type="NCBI Taxonomy" id="160502"/>
    <lineage>
        <taxon>Eukaryota</taxon>
        <taxon>Fungi</taxon>
        <taxon>Fungi incertae sedis</taxon>
        <taxon>Mucoromycota</taxon>
        <taxon>Glomeromycotina</taxon>
        <taxon>Glomeromycetes</taxon>
        <taxon>Diversisporales</taxon>
        <taxon>Gigasporaceae</taxon>
        <taxon>Racocetra</taxon>
    </lineage>
</organism>
<evidence type="ECO:0000313" key="2">
    <source>
        <dbReference type="Proteomes" id="UP000789920"/>
    </source>
</evidence>